<name>A0A199NWB9_9XANT</name>
<accession>A0A199NWB9</accession>
<sequence length="67" mass="6836">MFINALHYDDATAGESLSGYKVYLYNGSTPGSAAVYASTAVPAGSLVNCGGQVRIATVGYPQALAPH</sequence>
<reference evidence="1 2" key="1">
    <citation type="submission" date="2016-04" db="EMBL/GenBank/DDBJ databases">
        <title>Xanthomonas translucens phylogeny.</title>
        <authorList>
            <person name="Langlois P."/>
        </authorList>
    </citation>
    <scope>NUCLEOTIDE SEQUENCE [LARGE SCALE GENOMIC DNA]</scope>
    <source>
        <strain evidence="1 2">B99</strain>
    </source>
</reference>
<dbReference type="AlphaFoldDB" id="A0A199NWB9"/>
<comment type="caution">
    <text evidence="1">The sequence shown here is derived from an EMBL/GenBank/DDBJ whole genome shotgun (WGS) entry which is preliminary data.</text>
</comment>
<evidence type="ECO:0000313" key="2">
    <source>
        <dbReference type="Proteomes" id="UP000093858"/>
    </source>
</evidence>
<dbReference type="Proteomes" id="UP000093858">
    <property type="component" value="Unassembled WGS sequence"/>
</dbReference>
<organism evidence="1 2">
    <name type="scientific">Xanthomonas graminis pv. poae</name>
    <dbReference type="NCBI Taxonomy" id="227946"/>
    <lineage>
        <taxon>Bacteria</taxon>
        <taxon>Pseudomonadati</taxon>
        <taxon>Pseudomonadota</taxon>
        <taxon>Gammaproteobacteria</taxon>
        <taxon>Lysobacterales</taxon>
        <taxon>Lysobacteraceae</taxon>
        <taxon>Xanthomonas</taxon>
        <taxon>Xanthomonas translucens group</taxon>
        <taxon>Xanthomonas graminis</taxon>
    </lineage>
</organism>
<dbReference type="EMBL" id="LWSU01000287">
    <property type="protein sequence ID" value="OAX53222.1"/>
    <property type="molecule type" value="Genomic_DNA"/>
</dbReference>
<proteinExistence type="predicted"/>
<protein>
    <submittedName>
        <fullName evidence="1">Uncharacterized protein</fullName>
    </submittedName>
</protein>
<gene>
    <name evidence="1" type="ORF">A6R73_07625</name>
</gene>
<evidence type="ECO:0000313" key="1">
    <source>
        <dbReference type="EMBL" id="OAX53222.1"/>
    </source>
</evidence>